<reference evidence="3" key="1">
    <citation type="submission" date="2022-01" db="EMBL/GenBank/DDBJ databases">
        <title>Nocardioidaceae gen. sp. A5X3R13.</title>
        <authorList>
            <person name="Lopez Marin M.A."/>
            <person name="Uhlik O."/>
        </authorList>
    </citation>
    <scope>NUCLEOTIDE SEQUENCE</scope>
    <source>
        <strain evidence="3">A5X3R13</strain>
    </source>
</reference>
<dbReference type="GO" id="GO:0010181">
    <property type="term" value="F:FMN binding"/>
    <property type="evidence" value="ECO:0007669"/>
    <property type="project" value="InterPro"/>
</dbReference>
<dbReference type="PROSITE" id="PS50902">
    <property type="entry name" value="FLAVODOXIN_LIKE"/>
    <property type="match status" value="1"/>
</dbReference>
<keyword evidence="3" id="KW-0560">Oxidoreductase</keyword>
<dbReference type="PANTHER" id="PTHR30546">
    <property type="entry name" value="FLAVODOXIN-RELATED PROTEIN WRBA-RELATED"/>
    <property type="match status" value="1"/>
</dbReference>
<dbReference type="SUPFAM" id="SSF52218">
    <property type="entry name" value="Flavoproteins"/>
    <property type="match status" value="1"/>
</dbReference>
<gene>
    <name evidence="3" type="primary">wrbA</name>
    <name evidence="3" type="ORF">L0C25_17500</name>
</gene>
<evidence type="ECO:0000259" key="2">
    <source>
        <dbReference type="PROSITE" id="PS50902"/>
    </source>
</evidence>
<dbReference type="PANTHER" id="PTHR30546:SF23">
    <property type="entry name" value="FLAVOPROTEIN-LIKE PROTEIN YCP4-RELATED"/>
    <property type="match status" value="1"/>
</dbReference>
<dbReference type="AlphaFoldDB" id="A0AA46YKW2"/>
<dbReference type="InterPro" id="IPR005025">
    <property type="entry name" value="FMN_Rdtase-like_dom"/>
</dbReference>
<dbReference type="Gene3D" id="3.40.50.360">
    <property type="match status" value="1"/>
</dbReference>
<evidence type="ECO:0000256" key="1">
    <source>
        <dbReference type="ARBA" id="ARBA00006961"/>
    </source>
</evidence>
<keyword evidence="4" id="KW-1185">Reference proteome</keyword>
<feature type="domain" description="Flavodoxin-like" evidence="2">
    <location>
        <begin position="6"/>
        <end position="190"/>
    </location>
</feature>
<dbReference type="NCBIfam" id="TIGR01755">
    <property type="entry name" value="flav_wrbA"/>
    <property type="match status" value="1"/>
</dbReference>
<dbReference type="GO" id="GO:0016020">
    <property type="term" value="C:membrane"/>
    <property type="evidence" value="ECO:0007669"/>
    <property type="project" value="TreeGrafter"/>
</dbReference>
<dbReference type="InterPro" id="IPR008254">
    <property type="entry name" value="Flavodoxin/NO_synth"/>
</dbReference>
<dbReference type="FunFam" id="3.40.50.360:FF:000001">
    <property type="entry name" value="NAD(P)H dehydrogenase (Quinone) FQR1-like"/>
    <property type="match status" value="1"/>
</dbReference>
<evidence type="ECO:0000313" key="4">
    <source>
        <dbReference type="Proteomes" id="UP001164390"/>
    </source>
</evidence>
<evidence type="ECO:0000313" key="3">
    <source>
        <dbReference type="EMBL" id="UYM04318.1"/>
    </source>
</evidence>
<dbReference type="Proteomes" id="UP001164390">
    <property type="component" value="Chromosome"/>
</dbReference>
<comment type="similarity">
    <text evidence="1">Belongs to the WrbA family.</text>
</comment>
<dbReference type="InterPro" id="IPR010089">
    <property type="entry name" value="Flavoprotein_WrbA-like"/>
</dbReference>
<dbReference type="KEGG" id="sgrg:L0C25_17500"/>
<dbReference type="GO" id="GO:0003955">
    <property type="term" value="F:NAD(P)H dehydrogenase (quinone) activity"/>
    <property type="evidence" value="ECO:0007669"/>
    <property type="project" value="UniProtKB-EC"/>
</dbReference>
<dbReference type="EC" id="1.6.5.2" evidence="3"/>
<sequence length="203" mass="21680">MTDVNATIVYYSSTGSVHALAEAAAEGAEKAGARVRLRKVAELAPAEAIAEHDHWQAHVERTNDVAEVRIEDVEWADAVLFGTPTRYGMVASQLKQFIDSTGSSWREGRLADKVYGAFVSTATAHGGHESTLLSLYTVFAHWGGVIVPPGYTDPIQFATGNPYGASHLAVQGAGPGEVELDAARYQARRAVETAAALRSGRRT</sequence>
<organism evidence="3 4">
    <name type="scientific">Solicola gregarius</name>
    <dbReference type="NCBI Taxonomy" id="2908642"/>
    <lineage>
        <taxon>Bacteria</taxon>
        <taxon>Bacillati</taxon>
        <taxon>Actinomycetota</taxon>
        <taxon>Actinomycetes</taxon>
        <taxon>Propionibacteriales</taxon>
        <taxon>Nocardioidaceae</taxon>
        <taxon>Solicola</taxon>
    </lineage>
</organism>
<dbReference type="InterPro" id="IPR029039">
    <property type="entry name" value="Flavoprotein-like_sf"/>
</dbReference>
<protein>
    <submittedName>
        <fullName evidence="3">NAD(P)H:quinone oxidoreductase</fullName>
        <ecNumber evidence="3">1.6.5.2</ecNumber>
    </submittedName>
</protein>
<accession>A0AA46YKW2</accession>
<dbReference type="Pfam" id="PF03358">
    <property type="entry name" value="FMN_red"/>
    <property type="match status" value="1"/>
</dbReference>
<dbReference type="EMBL" id="CP094970">
    <property type="protein sequence ID" value="UYM04318.1"/>
    <property type="molecule type" value="Genomic_DNA"/>
</dbReference>
<proteinExistence type="inferred from homology"/>
<dbReference type="NCBIfam" id="NF002999">
    <property type="entry name" value="PRK03767.1"/>
    <property type="match status" value="1"/>
</dbReference>
<name>A0AA46YKW2_9ACTN</name>
<dbReference type="RefSeq" id="WP_271632993.1">
    <property type="nucleotide sequence ID" value="NZ_CP094970.1"/>
</dbReference>